<dbReference type="Proteomes" id="UP000239757">
    <property type="component" value="Unassembled WGS sequence"/>
</dbReference>
<dbReference type="AlphaFoldDB" id="A0A2P5VVN7"/>
<evidence type="ECO:0000313" key="2">
    <source>
        <dbReference type="Proteomes" id="UP000239757"/>
    </source>
</evidence>
<dbReference type="OrthoDB" id="999700at2759"/>
<name>A0A2P5VVN7_GOSBA</name>
<reference evidence="1 2" key="1">
    <citation type="submission" date="2015-01" db="EMBL/GenBank/DDBJ databases">
        <title>Genome of allotetraploid Gossypium barbadense reveals genomic plasticity and fiber elongation in cotton evolution.</title>
        <authorList>
            <person name="Chen X."/>
            <person name="Liu X."/>
            <person name="Zhao B."/>
            <person name="Zheng H."/>
            <person name="Hu Y."/>
            <person name="Lu G."/>
            <person name="Yang C."/>
            <person name="Chen J."/>
            <person name="Shan C."/>
            <person name="Zhang L."/>
            <person name="Zhou Y."/>
            <person name="Wang L."/>
            <person name="Guo W."/>
            <person name="Bai Y."/>
            <person name="Ruan J."/>
            <person name="Shangguan X."/>
            <person name="Mao Y."/>
            <person name="Jiang J."/>
            <person name="Zhu Y."/>
            <person name="Lei J."/>
            <person name="Kang H."/>
            <person name="Chen S."/>
            <person name="He X."/>
            <person name="Wang R."/>
            <person name="Wang Y."/>
            <person name="Chen J."/>
            <person name="Wang L."/>
            <person name="Yu S."/>
            <person name="Wang B."/>
            <person name="Wei J."/>
            <person name="Song S."/>
            <person name="Lu X."/>
            <person name="Gao Z."/>
            <person name="Gu W."/>
            <person name="Deng X."/>
            <person name="Ma D."/>
            <person name="Wang S."/>
            <person name="Liang W."/>
            <person name="Fang L."/>
            <person name="Cai C."/>
            <person name="Zhu X."/>
            <person name="Zhou B."/>
            <person name="Zhang Y."/>
            <person name="Chen Z."/>
            <person name="Xu S."/>
            <person name="Zhu R."/>
            <person name="Wang S."/>
            <person name="Zhang T."/>
            <person name="Zhao G."/>
        </authorList>
    </citation>
    <scope>NUCLEOTIDE SEQUENCE [LARGE SCALE GENOMIC DNA]</scope>
    <source>
        <strain evidence="2">cv. Xinhai21</strain>
        <tissue evidence="1">Leaf</tissue>
    </source>
</reference>
<evidence type="ECO:0000313" key="1">
    <source>
        <dbReference type="EMBL" id="PPR82895.1"/>
    </source>
</evidence>
<sequence length="144" mass="16724">MEWKRGSICSGNFVSNYLKELDGLNTNLPARRFHTSRWVAPNGLRIKINFDAAFNKQRNKSCSRLVVRNERAEELNLGLFLGLREVEIEIDSRLFIHRESNKVAHLIAKEGLQKREATYLLNMVTFGTEEAVVTDRRWTDSTRE</sequence>
<accession>A0A2P5VVN7</accession>
<evidence type="ECO:0008006" key="3">
    <source>
        <dbReference type="Google" id="ProtNLM"/>
    </source>
</evidence>
<gene>
    <name evidence="1" type="ORF">GOBAR_AA37822</name>
</gene>
<protein>
    <recommendedName>
        <fullName evidence="3">RNase H type-1 domain-containing protein</fullName>
    </recommendedName>
</protein>
<organism evidence="1 2">
    <name type="scientific">Gossypium barbadense</name>
    <name type="common">Sea Island cotton</name>
    <name type="synonym">Hibiscus barbadensis</name>
    <dbReference type="NCBI Taxonomy" id="3634"/>
    <lineage>
        <taxon>Eukaryota</taxon>
        <taxon>Viridiplantae</taxon>
        <taxon>Streptophyta</taxon>
        <taxon>Embryophyta</taxon>
        <taxon>Tracheophyta</taxon>
        <taxon>Spermatophyta</taxon>
        <taxon>Magnoliopsida</taxon>
        <taxon>eudicotyledons</taxon>
        <taxon>Gunneridae</taxon>
        <taxon>Pentapetalae</taxon>
        <taxon>rosids</taxon>
        <taxon>malvids</taxon>
        <taxon>Malvales</taxon>
        <taxon>Malvaceae</taxon>
        <taxon>Malvoideae</taxon>
        <taxon>Gossypium</taxon>
    </lineage>
</organism>
<dbReference type="EMBL" id="KZ670627">
    <property type="protein sequence ID" value="PPR82895.1"/>
    <property type="molecule type" value="Genomic_DNA"/>
</dbReference>
<proteinExistence type="predicted"/>